<dbReference type="EMBL" id="JACEFO010000168">
    <property type="protein sequence ID" value="KAF8779574.1"/>
    <property type="molecule type" value="Genomic_DNA"/>
</dbReference>
<evidence type="ECO:0000313" key="1">
    <source>
        <dbReference type="EMBL" id="KAF8688235.1"/>
    </source>
</evidence>
<keyword evidence="3" id="KW-1185">Reference proteome</keyword>
<protein>
    <submittedName>
        <fullName evidence="1">Uncharacterized protein</fullName>
    </submittedName>
</protein>
<reference evidence="1" key="1">
    <citation type="submission" date="2020-07" db="EMBL/GenBank/DDBJ databases">
        <title>Genome sequence and genetic diversity analysis of an under-domesticated orphan crop, white fonio (Digitaria exilis).</title>
        <authorList>
            <person name="Bennetzen J.L."/>
            <person name="Chen S."/>
            <person name="Ma X."/>
            <person name="Wang X."/>
            <person name="Yssel A.E.J."/>
            <person name="Chaluvadi S.R."/>
            <person name="Johnson M."/>
            <person name="Gangashetty P."/>
            <person name="Hamidou F."/>
            <person name="Sanogo M.D."/>
            <person name="Zwaenepoel A."/>
            <person name="Wallace J."/>
            <person name="Van De Peer Y."/>
            <person name="Van Deynze A."/>
        </authorList>
    </citation>
    <scope>NUCLEOTIDE SEQUENCE</scope>
    <source>
        <tissue evidence="1">Leaves</tissue>
    </source>
</reference>
<comment type="caution">
    <text evidence="1">The sequence shown here is derived from an EMBL/GenBank/DDBJ whole genome shotgun (WGS) entry which is preliminary data.</text>
</comment>
<evidence type="ECO:0000313" key="2">
    <source>
        <dbReference type="EMBL" id="KAF8779574.1"/>
    </source>
</evidence>
<gene>
    <name evidence="2" type="ORF">HU200_002480</name>
    <name evidence="1" type="ORF">HU200_042360</name>
</gene>
<proteinExistence type="predicted"/>
<sequence>MDCSLTQEDKEIAQFLTFSYEDAKIVRIDDIEIIVGMLCRNVTKRFIIDQVRHFHFHLHFTTTTYA</sequence>
<dbReference type="AlphaFoldDB" id="A0A835B4Y0"/>
<name>A0A835B4Y0_9POAL</name>
<dbReference type="EMBL" id="JACEFO010002039">
    <property type="protein sequence ID" value="KAF8688235.1"/>
    <property type="molecule type" value="Genomic_DNA"/>
</dbReference>
<evidence type="ECO:0000313" key="3">
    <source>
        <dbReference type="Proteomes" id="UP000636709"/>
    </source>
</evidence>
<accession>A0A835B4Y0</accession>
<dbReference type="Proteomes" id="UP000636709">
    <property type="component" value="Unassembled WGS sequence"/>
</dbReference>
<organism evidence="1 3">
    <name type="scientific">Digitaria exilis</name>
    <dbReference type="NCBI Taxonomy" id="1010633"/>
    <lineage>
        <taxon>Eukaryota</taxon>
        <taxon>Viridiplantae</taxon>
        <taxon>Streptophyta</taxon>
        <taxon>Embryophyta</taxon>
        <taxon>Tracheophyta</taxon>
        <taxon>Spermatophyta</taxon>
        <taxon>Magnoliopsida</taxon>
        <taxon>Liliopsida</taxon>
        <taxon>Poales</taxon>
        <taxon>Poaceae</taxon>
        <taxon>PACMAD clade</taxon>
        <taxon>Panicoideae</taxon>
        <taxon>Panicodae</taxon>
        <taxon>Paniceae</taxon>
        <taxon>Anthephorinae</taxon>
        <taxon>Digitaria</taxon>
    </lineage>
</organism>